<feature type="binding site" evidence="7">
    <location>
        <position position="191"/>
    </location>
    <ligand>
        <name>Fe cation</name>
        <dbReference type="ChEBI" id="CHEBI:24875"/>
    </ligand>
</feature>
<comment type="similarity">
    <text evidence="7">Belongs to the KAE1 / TsaD family.</text>
</comment>
<feature type="compositionally biased region" description="Low complexity" evidence="8">
    <location>
        <begin position="28"/>
        <end position="41"/>
    </location>
</feature>
<comment type="caution">
    <text evidence="10">The sequence shown here is derived from an EMBL/GenBank/DDBJ whole genome shotgun (WGS) entry which is preliminary data.</text>
</comment>
<dbReference type="EC" id="2.3.1.234" evidence="7"/>
<dbReference type="NCBIfam" id="TIGR00329">
    <property type="entry name" value="gcp_kae1"/>
    <property type="match status" value="1"/>
</dbReference>
<dbReference type="FunFam" id="3.30.420.40:FF:000012">
    <property type="entry name" value="tRNA N6-adenosine threonylcarbamoyltransferase"/>
    <property type="match status" value="1"/>
</dbReference>
<feature type="binding site" evidence="7">
    <location>
        <position position="246"/>
    </location>
    <ligand>
        <name>substrate</name>
    </ligand>
</feature>
<keyword evidence="1 7" id="KW-0808">Transferase</keyword>
<dbReference type="Gene3D" id="3.30.420.40">
    <property type="match status" value="2"/>
</dbReference>
<comment type="cofactor">
    <cofactor evidence="7">
        <name>Fe(2+)</name>
        <dbReference type="ChEBI" id="CHEBI:29033"/>
    </cofactor>
    <text evidence="7">Binds 1 Fe(2+) ion per subunit.</text>
</comment>
<evidence type="ECO:0000256" key="8">
    <source>
        <dbReference type="SAM" id="MobiDB-lite"/>
    </source>
</evidence>
<feature type="binding site" evidence="7">
    <location>
        <position position="389"/>
    </location>
    <ligand>
        <name>Fe cation</name>
        <dbReference type="ChEBI" id="CHEBI:24875"/>
    </ligand>
</feature>
<comment type="function">
    <text evidence="7">Required for the formation of a threonylcarbamoyl group on adenosine at position 37 (t(6)A37) in tRNAs that read codons beginning with adenine. Is involved in the transfer of the threonylcarbamoyl moiety of threonylcarbamoyl-AMP (TC-AMP) to the N6 group of A37, together with TsaE and TsaB. TsaD likely plays a direct catalytic role in this reaction.</text>
</comment>
<dbReference type="InterPro" id="IPR043129">
    <property type="entry name" value="ATPase_NBD"/>
</dbReference>
<dbReference type="Pfam" id="PF00814">
    <property type="entry name" value="TsaD"/>
    <property type="match status" value="1"/>
</dbReference>
<keyword evidence="4 7" id="KW-0408">Iron</keyword>
<dbReference type="GO" id="GO:0005737">
    <property type="term" value="C:cytoplasm"/>
    <property type="evidence" value="ECO:0007669"/>
    <property type="project" value="UniProtKB-SubCell"/>
</dbReference>
<sequence>MTGQSSAGMGAPRAASHSARKRRDASRGRVSSSVSDPSMRRSCPVLAPQPCRCYARKPGRDQPCRHPICERRHMNRPLTFLGIESSCDDSAAAVLREGPAGARVLSSVVRSQGLLHAAFGGVVPEIAARAHAEVLDHCVEAALAEAGIGLPEIDGIAVTAGPGLIGGVLAGVMLAKGLAAATGRPLWAVNHLAGHALTPRLTDDLAFPYLLLLVSGGHCQFLIVEGPDRFRRLGGTIDDAPGEAFDKVAKLLGLPQPGGPSIEREAAKGESRRISLPRPLLDRDGCAMSFSGLKTAALRARDTLMAEAGGLREADRRDLCAAFQLAVADILVEKTRRALGLYRDVGPRVPAMAVAGGVAANTAIRSRLLALCEGMDVHFVAPPLPLCTDNAAMIAWAGIERARAGIDPDSAIMARPRWPLDASAAPLIGAGRKGAKA</sequence>
<feature type="binding site" evidence="7">
    <location>
        <position position="259"/>
    </location>
    <ligand>
        <name>substrate</name>
    </ligand>
</feature>
<feature type="binding site" evidence="7">
    <location>
        <position position="195"/>
    </location>
    <ligand>
        <name>Fe cation</name>
        <dbReference type="ChEBI" id="CHEBI:24875"/>
    </ligand>
</feature>
<evidence type="ECO:0000256" key="6">
    <source>
        <dbReference type="ARBA" id="ARBA00048117"/>
    </source>
</evidence>
<dbReference type="SUPFAM" id="SSF53067">
    <property type="entry name" value="Actin-like ATPase domain"/>
    <property type="match status" value="2"/>
</dbReference>
<comment type="catalytic activity">
    <reaction evidence="6 7">
        <text>L-threonylcarbamoyladenylate + adenosine(37) in tRNA = N(6)-L-threonylcarbamoyladenosine(37) in tRNA + AMP + H(+)</text>
        <dbReference type="Rhea" id="RHEA:37059"/>
        <dbReference type="Rhea" id="RHEA-COMP:10162"/>
        <dbReference type="Rhea" id="RHEA-COMP:10163"/>
        <dbReference type="ChEBI" id="CHEBI:15378"/>
        <dbReference type="ChEBI" id="CHEBI:73682"/>
        <dbReference type="ChEBI" id="CHEBI:74411"/>
        <dbReference type="ChEBI" id="CHEBI:74418"/>
        <dbReference type="ChEBI" id="CHEBI:456215"/>
        <dbReference type="EC" id="2.3.1.234"/>
    </reaction>
</comment>
<evidence type="ECO:0000313" key="10">
    <source>
        <dbReference type="EMBL" id="TNC48190.1"/>
    </source>
</evidence>
<feature type="binding site" evidence="7">
    <location>
        <position position="361"/>
    </location>
    <ligand>
        <name>substrate</name>
    </ligand>
</feature>
<dbReference type="GO" id="GO:0002949">
    <property type="term" value="P:tRNA threonylcarbamoyladenosine modification"/>
    <property type="evidence" value="ECO:0007669"/>
    <property type="project" value="UniProtKB-UniRule"/>
</dbReference>
<accession>A0A5C4MWB7</accession>
<reference evidence="10 11" key="1">
    <citation type="submission" date="2019-06" db="EMBL/GenBank/DDBJ databases">
        <title>YIM 131921 draft genome.</title>
        <authorList>
            <person name="Jiang L."/>
        </authorList>
    </citation>
    <scope>NUCLEOTIDE SEQUENCE [LARGE SCALE GENOMIC DNA]</scope>
    <source>
        <strain evidence="10 11">YIM 131921</strain>
    </source>
</reference>
<feature type="binding site" evidence="7">
    <location>
        <position position="263"/>
    </location>
    <ligand>
        <name>substrate</name>
    </ligand>
</feature>
<protein>
    <recommendedName>
        <fullName evidence="7">tRNA N6-adenosine threonylcarbamoyltransferase</fullName>
        <ecNumber evidence="7">2.3.1.234</ecNumber>
    </recommendedName>
    <alternativeName>
        <fullName evidence="7">N6-L-threonylcarbamoyladenine synthase</fullName>
        <shortName evidence="7">t(6)A synthase</shortName>
    </alternativeName>
    <alternativeName>
        <fullName evidence="7">t(6)A37 threonylcarbamoyladenosine biosynthesis protein TsaD</fullName>
    </alternativeName>
    <alternativeName>
        <fullName evidence="7">tRNA threonylcarbamoyladenosine biosynthesis protein TsaD</fullName>
    </alternativeName>
</protein>
<keyword evidence="2 7" id="KW-0819">tRNA processing</keyword>
<evidence type="ECO:0000256" key="2">
    <source>
        <dbReference type="ARBA" id="ARBA00022694"/>
    </source>
</evidence>
<evidence type="ECO:0000259" key="9">
    <source>
        <dbReference type="Pfam" id="PF00814"/>
    </source>
</evidence>
<dbReference type="AlphaFoldDB" id="A0A5C4MWB7"/>
<feature type="region of interest" description="Disordered" evidence="8">
    <location>
        <begin position="1"/>
        <end position="41"/>
    </location>
</feature>
<feature type="domain" description="Gcp-like" evidence="9">
    <location>
        <begin position="104"/>
        <end position="396"/>
    </location>
</feature>
<dbReference type="InterPro" id="IPR000905">
    <property type="entry name" value="Gcp-like_dom"/>
</dbReference>
<organism evidence="10 11">
    <name type="scientific">Rubellimicrobium rubrum</name>
    <dbReference type="NCBI Taxonomy" id="2585369"/>
    <lineage>
        <taxon>Bacteria</taxon>
        <taxon>Pseudomonadati</taxon>
        <taxon>Pseudomonadota</taxon>
        <taxon>Alphaproteobacteria</taxon>
        <taxon>Rhodobacterales</taxon>
        <taxon>Roseobacteraceae</taxon>
        <taxon>Rubellimicrobium</taxon>
    </lineage>
</organism>
<gene>
    <name evidence="7 10" type="primary">tsaD</name>
    <name evidence="10" type="ORF">FHG66_15060</name>
</gene>
<keyword evidence="7" id="KW-0963">Cytoplasm</keyword>
<evidence type="ECO:0000313" key="11">
    <source>
        <dbReference type="Proteomes" id="UP000305887"/>
    </source>
</evidence>
<comment type="subcellular location">
    <subcellularLocation>
        <location evidence="7">Cytoplasm</location>
    </subcellularLocation>
</comment>
<dbReference type="EMBL" id="VDFU01000019">
    <property type="protein sequence ID" value="TNC48190.1"/>
    <property type="molecule type" value="Genomic_DNA"/>
</dbReference>
<dbReference type="OrthoDB" id="9806197at2"/>
<name>A0A5C4MWB7_9RHOB</name>
<dbReference type="GO" id="GO:0061711">
    <property type="term" value="F:tRNA N(6)-L-threonylcarbamoyladenine synthase activity"/>
    <property type="evidence" value="ECO:0007669"/>
    <property type="project" value="UniProtKB-EC"/>
</dbReference>
<feature type="binding site" evidence="7">
    <location>
        <begin position="213"/>
        <end position="217"/>
    </location>
    <ligand>
        <name>substrate</name>
    </ligand>
</feature>
<dbReference type="InterPro" id="IPR022450">
    <property type="entry name" value="TsaD"/>
</dbReference>
<evidence type="ECO:0000256" key="3">
    <source>
        <dbReference type="ARBA" id="ARBA00022723"/>
    </source>
</evidence>
<dbReference type="InterPro" id="IPR017861">
    <property type="entry name" value="KAE1/TsaD"/>
</dbReference>
<evidence type="ECO:0000256" key="5">
    <source>
        <dbReference type="ARBA" id="ARBA00023315"/>
    </source>
</evidence>
<dbReference type="Proteomes" id="UP000305887">
    <property type="component" value="Unassembled WGS sequence"/>
</dbReference>
<evidence type="ECO:0000256" key="7">
    <source>
        <dbReference type="HAMAP-Rule" id="MF_01445"/>
    </source>
</evidence>
<dbReference type="PRINTS" id="PR00789">
    <property type="entry name" value="OSIALOPTASE"/>
</dbReference>
<dbReference type="PANTHER" id="PTHR11735:SF6">
    <property type="entry name" value="TRNA N6-ADENOSINE THREONYLCARBAMOYLTRANSFERASE, MITOCHONDRIAL"/>
    <property type="match status" value="1"/>
</dbReference>
<evidence type="ECO:0000256" key="1">
    <source>
        <dbReference type="ARBA" id="ARBA00022679"/>
    </source>
</evidence>
<keyword evidence="11" id="KW-1185">Reference proteome</keyword>
<keyword evidence="5 7" id="KW-0012">Acyltransferase</keyword>
<keyword evidence="3 7" id="KW-0479">Metal-binding</keyword>
<dbReference type="HAMAP" id="MF_01445">
    <property type="entry name" value="TsaD"/>
    <property type="match status" value="1"/>
</dbReference>
<dbReference type="PANTHER" id="PTHR11735">
    <property type="entry name" value="TRNA N6-ADENOSINE THREONYLCARBAMOYLTRANSFERASE"/>
    <property type="match status" value="1"/>
</dbReference>
<evidence type="ECO:0000256" key="4">
    <source>
        <dbReference type="ARBA" id="ARBA00023004"/>
    </source>
</evidence>
<dbReference type="GO" id="GO:0005506">
    <property type="term" value="F:iron ion binding"/>
    <property type="evidence" value="ECO:0007669"/>
    <property type="project" value="UniProtKB-UniRule"/>
</dbReference>
<dbReference type="NCBIfam" id="TIGR03723">
    <property type="entry name" value="T6A_TsaD_YgjD"/>
    <property type="match status" value="1"/>
</dbReference>
<proteinExistence type="inferred from homology"/>